<keyword evidence="7" id="KW-0539">Nucleus</keyword>
<dbReference type="GO" id="GO:0005524">
    <property type="term" value="F:ATP binding"/>
    <property type="evidence" value="ECO:0007669"/>
    <property type="project" value="UniProtKB-KW"/>
</dbReference>
<evidence type="ECO:0000256" key="7">
    <source>
        <dbReference type="ARBA" id="ARBA00023242"/>
    </source>
</evidence>
<gene>
    <name evidence="14" type="ORF">HAND00432_LOCUS36059</name>
</gene>
<dbReference type="GO" id="GO:0003724">
    <property type="term" value="F:RNA helicase activity"/>
    <property type="evidence" value="ECO:0007669"/>
    <property type="project" value="UniProtKB-EC"/>
</dbReference>
<dbReference type="InterPro" id="IPR027417">
    <property type="entry name" value="P-loop_NTPase"/>
</dbReference>
<evidence type="ECO:0000256" key="10">
    <source>
        <dbReference type="SAM" id="MobiDB-lite"/>
    </source>
</evidence>
<evidence type="ECO:0000256" key="9">
    <source>
        <dbReference type="PROSITE-ProRule" id="PRU00552"/>
    </source>
</evidence>
<evidence type="ECO:0000256" key="3">
    <source>
        <dbReference type="ARBA" id="ARBA00022741"/>
    </source>
</evidence>
<evidence type="ECO:0000256" key="5">
    <source>
        <dbReference type="ARBA" id="ARBA00022806"/>
    </source>
</evidence>
<evidence type="ECO:0000313" key="14">
    <source>
        <dbReference type="EMBL" id="CAD8985046.1"/>
    </source>
</evidence>
<evidence type="ECO:0000259" key="13">
    <source>
        <dbReference type="PROSITE" id="PS51195"/>
    </source>
</evidence>
<proteinExistence type="inferred from homology"/>
<comment type="subcellular location">
    <subcellularLocation>
        <location evidence="1">Nucleus</location>
    </subcellularLocation>
</comment>
<feature type="region of interest" description="Disordered" evidence="10">
    <location>
        <begin position="1"/>
        <end position="28"/>
    </location>
</feature>
<name>A0A6U2IW48_HEMAN</name>
<dbReference type="PANTHER" id="PTHR47958">
    <property type="entry name" value="ATP-DEPENDENT RNA HELICASE DBP3"/>
    <property type="match status" value="1"/>
</dbReference>
<dbReference type="CDD" id="cd18787">
    <property type="entry name" value="SF2_C_DEAD"/>
    <property type="match status" value="1"/>
</dbReference>
<dbReference type="Pfam" id="PF00271">
    <property type="entry name" value="Helicase_C"/>
    <property type="match status" value="1"/>
</dbReference>
<feature type="compositionally biased region" description="Acidic residues" evidence="10">
    <location>
        <begin position="1"/>
        <end position="19"/>
    </location>
</feature>
<evidence type="ECO:0000259" key="11">
    <source>
        <dbReference type="PROSITE" id="PS51192"/>
    </source>
</evidence>
<dbReference type="AlphaFoldDB" id="A0A6U2IW48"/>
<dbReference type="InterPro" id="IPR014001">
    <property type="entry name" value="Helicase_ATP-bd"/>
</dbReference>
<keyword evidence="3" id="KW-0547">Nucleotide-binding</keyword>
<sequence length="431" mass="48706">MADEDLPQYDSDSDKEEEATTGKVQQTAGHISTTAASFRDFLLKPEILRAINDCAFEHPSKVQEEAIPDGLAGNDIVAQAKSGMGKTAVFVVVTLERITAEDGLQCVVIVHTRELAYQVAKEFERFKAYLEGITVHSIYGGVAMPAQQKQLKDDPPHVIVACPGRLKVLINMKAVVLNNLKIFVIDEVDKVLEKADMRQDVQEIFYKTPKAKQTMVFSATLPPEIRGTVMKFVRNPKEIFIDMDKLTLHGLSQFYIKLEENQKTRKLTDLMDILEFNQVVIFVRDKKRCHSLNKILQESKFPSIELHSDMQADDRIATYNKFKKFEARIMVTTDLGARGLDIERVNIVFNYDFPIEADTYMHRVGRAGRFGNKGMAVSFVSTTADPAGKVNDEEIFDKVQSRFAVKIEPLPEEIDLTSYMPKAGVKEQFDE</sequence>
<dbReference type="PROSITE" id="PS51194">
    <property type="entry name" value="HELICASE_CTER"/>
    <property type="match status" value="1"/>
</dbReference>
<feature type="short sequence motif" description="Q motif" evidence="9">
    <location>
        <begin position="36"/>
        <end position="64"/>
    </location>
</feature>
<dbReference type="Pfam" id="PF00270">
    <property type="entry name" value="DEAD"/>
    <property type="match status" value="1"/>
</dbReference>
<keyword evidence="6" id="KW-0067">ATP-binding</keyword>
<dbReference type="SUPFAM" id="SSF52540">
    <property type="entry name" value="P-loop containing nucleoside triphosphate hydrolases"/>
    <property type="match status" value="1"/>
</dbReference>
<organism evidence="14">
    <name type="scientific">Hemiselmis andersenii</name>
    <name type="common">Cryptophyte alga</name>
    <dbReference type="NCBI Taxonomy" id="464988"/>
    <lineage>
        <taxon>Eukaryota</taxon>
        <taxon>Cryptophyceae</taxon>
        <taxon>Cryptomonadales</taxon>
        <taxon>Hemiselmidaceae</taxon>
        <taxon>Hemiselmis</taxon>
    </lineage>
</organism>
<dbReference type="InterPro" id="IPR001650">
    <property type="entry name" value="Helicase_C-like"/>
</dbReference>
<evidence type="ECO:0000256" key="4">
    <source>
        <dbReference type="ARBA" id="ARBA00022801"/>
    </source>
</evidence>
<feature type="domain" description="DEAD-box RNA helicase Q" evidence="13">
    <location>
        <begin position="36"/>
        <end position="64"/>
    </location>
</feature>
<keyword evidence="5" id="KW-0347">Helicase</keyword>
<dbReference type="EC" id="3.6.4.13" evidence="2"/>
<dbReference type="GO" id="GO:0016787">
    <property type="term" value="F:hydrolase activity"/>
    <property type="evidence" value="ECO:0007669"/>
    <property type="project" value="UniProtKB-KW"/>
</dbReference>
<evidence type="ECO:0000259" key="12">
    <source>
        <dbReference type="PROSITE" id="PS51194"/>
    </source>
</evidence>
<dbReference type="Gene3D" id="3.40.50.300">
    <property type="entry name" value="P-loop containing nucleotide triphosphate hydrolases"/>
    <property type="match status" value="2"/>
</dbReference>
<evidence type="ECO:0000256" key="8">
    <source>
        <dbReference type="ARBA" id="ARBA00038213"/>
    </source>
</evidence>
<dbReference type="PROSITE" id="PS51192">
    <property type="entry name" value="HELICASE_ATP_BIND_1"/>
    <property type="match status" value="1"/>
</dbReference>
<dbReference type="PROSITE" id="PS51195">
    <property type="entry name" value="Q_MOTIF"/>
    <property type="match status" value="1"/>
</dbReference>
<dbReference type="InterPro" id="IPR014014">
    <property type="entry name" value="RNA_helicase_DEAD_Q_motif"/>
</dbReference>
<feature type="domain" description="Helicase ATP-binding" evidence="11">
    <location>
        <begin position="67"/>
        <end position="239"/>
    </location>
</feature>
<dbReference type="GO" id="GO:0005634">
    <property type="term" value="C:nucleus"/>
    <property type="evidence" value="ECO:0007669"/>
    <property type="project" value="UniProtKB-SubCell"/>
</dbReference>
<protein>
    <recommendedName>
        <fullName evidence="2">RNA helicase</fullName>
        <ecNumber evidence="2">3.6.4.13</ecNumber>
    </recommendedName>
</protein>
<evidence type="ECO:0000256" key="1">
    <source>
        <dbReference type="ARBA" id="ARBA00004123"/>
    </source>
</evidence>
<dbReference type="FunFam" id="3.40.50.300:FF:000111">
    <property type="entry name" value="DEAD-box ATP-dependent RNA helicase"/>
    <property type="match status" value="1"/>
</dbReference>
<reference evidence="14" key="1">
    <citation type="submission" date="2021-01" db="EMBL/GenBank/DDBJ databases">
        <authorList>
            <person name="Corre E."/>
            <person name="Pelletier E."/>
            <person name="Niang G."/>
            <person name="Scheremetjew M."/>
            <person name="Finn R."/>
            <person name="Kale V."/>
            <person name="Holt S."/>
            <person name="Cochrane G."/>
            <person name="Meng A."/>
            <person name="Brown T."/>
            <person name="Cohen L."/>
        </authorList>
    </citation>
    <scope>NUCLEOTIDE SEQUENCE</scope>
    <source>
        <strain evidence="14">CCMP644</strain>
    </source>
</reference>
<dbReference type="GO" id="GO:0003676">
    <property type="term" value="F:nucleic acid binding"/>
    <property type="evidence" value="ECO:0007669"/>
    <property type="project" value="InterPro"/>
</dbReference>
<dbReference type="InterPro" id="IPR011545">
    <property type="entry name" value="DEAD/DEAH_box_helicase_dom"/>
</dbReference>
<accession>A0A6U2IW48</accession>
<comment type="similarity">
    <text evidence="8">Belongs to the DEAD box helicase family. DECD subfamily.</text>
</comment>
<feature type="domain" description="Helicase C-terminal" evidence="12">
    <location>
        <begin position="266"/>
        <end position="418"/>
    </location>
</feature>
<dbReference type="EMBL" id="HBFX01059902">
    <property type="protein sequence ID" value="CAD8985046.1"/>
    <property type="molecule type" value="Transcribed_RNA"/>
</dbReference>
<dbReference type="SMART" id="SM00487">
    <property type="entry name" value="DEXDc"/>
    <property type="match status" value="1"/>
</dbReference>
<keyword evidence="4" id="KW-0378">Hydrolase</keyword>
<evidence type="ECO:0000256" key="6">
    <source>
        <dbReference type="ARBA" id="ARBA00022840"/>
    </source>
</evidence>
<evidence type="ECO:0000256" key="2">
    <source>
        <dbReference type="ARBA" id="ARBA00012552"/>
    </source>
</evidence>
<dbReference type="SMART" id="SM00490">
    <property type="entry name" value="HELICc"/>
    <property type="match status" value="1"/>
</dbReference>